<dbReference type="Gene3D" id="2.40.128.320">
    <property type="entry name" value="Protein HRI1, N-terminal domain"/>
    <property type="match status" value="1"/>
</dbReference>
<feature type="compositionally biased region" description="Basic residues" evidence="1">
    <location>
        <begin position="1"/>
        <end position="10"/>
    </location>
</feature>
<dbReference type="Pfam" id="PF16815">
    <property type="entry name" value="HRI1"/>
    <property type="match status" value="1"/>
</dbReference>
<evidence type="ECO:0000313" key="2">
    <source>
        <dbReference type="EMBL" id="TID28218.1"/>
    </source>
</evidence>
<feature type="region of interest" description="Disordered" evidence="1">
    <location>
        <begin position="1"/>
        <end position="24"/>
    </location>
</feature>
<comment type="caution">
    <text evidence="2">The sequence shown here is derived from an EMBL/GenBank/DDBJ whole genome shotgun (WGS) entry which is preliminary data.</text>
</comment>
<feature type="compositionally biased region" description="Polar residues" evidence="1">
    <location>
        <begin position="14"/>
        <end position="24"/>
    </location>
</feature>
<evidence type="ECO:0008006" key="4">
    <source>
        <dbReference type="Google" id="ProtNLM"/>
    </source>
</evidence>
<dbReference type="Proteomes" id="UP000307173">
    <property type="component" value="Unassembled WGS sequence"/>
</dbReference>
<sequence>MSVSRRHAIHWPKSQPNGENEPTSTIVVSSPNGFFVDVRCTKGETLTPEWFFSGHEIIDPHDESVIEFNHEFFDSQYVSNCTADIPADIGTFSDPQDEGERAAGIRVEKGTMVNPVTGILEPYVEKWITADPYSRDLHWIGEDASSGARCVVLQAGTADKMCNVIPGQHIGRIVSYGSWRQGVFWCRDDHLDEESTVGVIRAYNDEVIVKHGAYAGTVFPSWENIRNVTQHGEVLIVGNVKWLVIEYIP</sequence>
<dbReference type="InterPro" id="IPR031818">
    <property type="entry name" value="Hri1"/>
</dbReference>
<evidence type="ECO:0000256" key="1">
    <source>
        <dbReference type="SAM" id="MobiDB-lite"/>
    </source>
</evidence>
<reference evidence="2 3" key="1">
    <citation type="journal article" date="2019" name="Front. Genet.">
        <title>Whole-Genome Sequencing of the Opportunistic Yeast Pathogen Candida inconspicua Uncovers Its Hybrid Origin.</title>
        <authorList>
            <person name="Mixao V."/>
            <person name="Hansen A.P."/>
            <person name="Saus E."/>
            <person name="Boekhout T."/>
            <person name="Lass-Florl C."/>
            <person name="Gabaldon T."/>
        </authorList>
    </citation>
    <scope>NUCLEOTIDE SEQUENCE [LARGE SCALE GENOMIC DNA]</scope>
    <source>
        <strain evidence="2 3">CBS 180</strain>
    </source>
</reference>
<gene>
    <name evidence="2" type="ORF">CANINC_002651</name>
</gene>
<dbReference type="STRING" id="52247.A0A4T0X220"/>
<dbReference type="InterPro" id="IPR043047">
    <property type="entry name" value="Hri1_N_sf"/>
</dbReference>
<name>A0A4T0X220_9ASCO</name>
<dbReference type="AlphaFoldDB" id="A0A4T0X220"/>
<dbReference type="EMBL" id="SELW01000415">
    <property type="protein sequence ID" value="TID28218.1"/>
    <property type="molecule type" value="Genomic_DNA"/>
</dbReference>
<protein>
    <recommendedName>
        <fullName evidence="4">Protein HRI1</fullName>
    </recommendedName>
</protein>
<evidence type="ECO:0000313" key="3">
    <source>
        <dbReference type="Proteomes" id="UP000307173"/>
    </source>
</evidence>
<keyword evidence="3" id="KW-1185">Reference proteome</keyword>
<dbReference type="Gene3D" id="2.40.128.310">
    <property type="entry name" value="Protein HRI1, C-terminal domain"/>
    <property type="match status" value="1"/>
</dbReference>
<accession>A0A4T0X220</accession>
<organism evidence="2 3">
    <name type="scientific">Pichia inconspicua</name>
    <dbReference type="NCBI Taxonomy" id="52247"/>
    <lineage>
        <taxon>Eukaryota</taxon>
        <taxon>Fungi</taxon>
        <taxon>Dikarya</taxon>
        <taxon>Ascomycota</taxon>
        <taxon>Saccharomycotina</taxon>
        <taxon>Pichiomycetes</taxon>
        <taxon>Pichiales</taxon>
        <taxon>Pichiaceae</taxon>
        <taxon>Pichia</taxon>
    </lineage>
</organism>
<proteinExistence type="predicted"/>
<dbReference type="OrthoDB" id="4045395at2759"/>